<dbReference type="Proteomes" id="UP000820977">
    <property type="component" value="Unassembled WGS sequence"/>
</dbReference>
<feature type="domain" description="Carbohydrate binding module 77" evidence="2">
    <location>
        <begin position="34"/>
        <end position="122"/>
    </location>
</feature>
<comment type="caution">
    <text evidence="3">The sequence shown here is derived from an EMBL/GenBank/DDBJ whole genome shotgun (WGS) entry which is preliminary data.</text>
</comment>
<feature type="signal peptide" evidence="1">
    <location>
        <begin position="1"/>
        <end position="20"/>
    </location>
</feature>
<keyword evidence="1" id="KW-0732">Signal</keyword>
<proteinExistence type="predicted"/>
<accession>A0ABX2B2J0</accession>
<feature type="chain" id="PRO_5047505188" description="Carbohydrate binding module 77 domain-containing protein" evidence="1">
    <location>
        <begin position="21"/>
        <end position="723"/>
    </location>
</feature>
<evidence type="ECO:0000313" key="3">
    <source>
        <dbReference type="EMBL" id="NPE25028.1"/>
    </source>
</evidence>
<protein>
    <recommendedName>
        <fullName evidence="2">Carbohydrate binding module 77 domain-containing protein</fullName>
    </recommendedName>
</protein>
<dbReference type="Pfam" id="PF18283">
    <property type="entry name" value="CBM77"/>
    <property type="match status" value="1"/>
</dbReference>
<evidence type="ECO:0000259" key="2">
    <source>
        <dbReference type="Pfam" id="PF18283"/>
    </source>
</evidence>
<sequence length="723" mass="77456">MKKLFTLLMLMVCAVGTVWGQNSFSVILDGEAIQESPFFTISNSGNFNKNYTGTYEGRAYTKGYKLDSKGNVSFTTTKEATVMIVQSLSKYSEKVPKFDTDNLATNNRVDDITNKVGVYTLTNVPVGSHSISRGSGETGILFIKVDYPQKDITSEVVTTVTINGVQISPEDLTTLIETKNLTLDQAIYQTAPTVIFTNTKTYSDNSNETENITAEMTEDADFFIATAVIGGDTYTIKVGRDKSVKSNDATLKSLNVNNEPINGFNAETLSYDIELPFGTTDIPTITAEATSSVATVSVIQATTLPGTATVNVTAEDGTTVMSYTVNFTVAKGSNEKELKQAMFSNGFDGFIKGNTIEAYYMEGTEVPTLNATVSDKATATVNDNTLTITAEDGTTAEYTIILEPVSPYTGLGRVFDGTETDWIKTGYSFDAETNRGWKFSKNHDKNTPSDLSRIIDGRNRLYFFVDACNDVTLKTATGISNARKIKVYVNGKEISGVTEAPKYSAGAGINIECGSSSPCMIAIVSNQDGGDGGFGEIVVNKPAPVSITLNSYGYNTYSNANTVTVEGAVAYTCTVNKETSKAVLKELGTVIPAGQGVLLKGENGGTVTFAFGGEEPVIEQNDFQPVLKETATPTDKAIYVLNGNQFKKYIGATLVANKAYIELGSAAETKALSIEFGGGTTDIDGITTADVDDNAPVYNLNGQRVNRNTKGIVISNGKKIINK</sequence>
<evidence type="ECO:0000256" key="1">
    <source>
        <dbReference type="SAM" id="SignalP"/>
    </source>
</evidence>
<dbReference type="RefSeq" id="WP_172344510.1">
    <property type="nucleotide sequence ID" value="NZ_CASYYZ010000044.1"/>
</dbReference>
<organism evidence="3 4">
    <name type="scientific">Xylanibacter caecicola</name>
    <dbReference type="NCBI Taxonomy" id="2736294"/>
    <lineage>
        <taxon>Bacteria</taxon>
        <taxon>Pseudomonadati</taxon>
        <taxon>Bacteroidota</taxon>
        <taxon>Bacteroidia</taxon>
        <taxon>Bacteroidales</taxon>
        <taxon>Prevotellaceae</taxon>
        <taxon>Xylanibacter</taxon>
    </lineage>
</organism>
<dbReference type="EMBL" id="JABKKJ010000006">
    <property type="protein sequence ID" value="NPE25028.1"/>
    <property type="molecule type" value="Genomic_DNA"/>
</dbReference>
<keyword evidence="4" id="KW-1185">Reference proteome</keyword>
<dbReference type="InterPro" id="IPR041253">
    <property type="entry name" value="CBM77"/>
</dbReference>
<gene>
    <name evidence="3" type="ORF">HPS54_05775</name>
</gene>
<reference evidence="3 4" key="1">
    <citation type="submission" date="2020-05" db="EMBL/GenBank/DDBJ databases">
        <title>Distinct polysaccharide utilization as determinants for interspecies competition between intestinal Prevotella spp.</title>
        <authorList>
            <person name="Galvez E.J.C."/>
            <person name="Iljazovic A."/>
            <person name="Strowig T."/>
        </authorList>
    </citation>
    <scope>NUCLEOTIDE SEQUENCE [LARGE SCALE GENOMIC DNA]</scope>
    <source>
        <strain evidence="3 4">PCHR</strain>
    </source>
</reference>
<evidence type="ECO:0000313" key="4">
    <source>
        <dbReference type="Proteomes" id="UP000820977"/>
    </source>
</evidence>
<name>A0ABX2B2J0_9BACT</name>